<gene>
    <name evidence="3" type="ORF">PCOR1329_LOCUS64276</name>
</gene>
<evidence type="ECO:0000313" key="4">
    <source>
        <dbReference type="Proteomes" id="UP001189429"/>
    </source>
</evidence>
<proteinExistence type="predicted"/>
<feature type="chain" id="PRO_5046694993" description="Cellulase" evidence="2">
    <location>
        <begin position="19"/>
        <end position="331"/>
    </location>
</feature>
<feature type="compositionally biased region" description="Pro residues" evidence="1">
    <location>
        <begin position="201"/>
        <end position="227"/>
    </location>
</feature>
<organism evidence="3 4">
    <name type="scientific">Prorocentrum cordatum</name>
    <dbReference type="NCBI Taxonomy" id="2364126"/>
    <lineage>
        <taxon>Eukaryota</taxon>
        <taxon>Sar</taxon>
        <taxon>Alveolata</taxon>
        <taxon>Dinophyceae</taxon>
        <taxon>Prorocentrales</taxon>
        <taxon>Prorocentraceae</taxon>
        <taxon>Prorocentrum</taxon>
    </lineage>
</organism>
<protein>
    <recommendedName>
        <fullName evidence="5">Cellulase</fullName>
    </recommendedName>
</protein>
<dbReference type="EMBL" id="CAUYUJ010018182">
    <property type="protein sequence ID" value="CAK0881434.1"/>
    <property type="molecule type" value="Genomic_DNA"/>
</dbReference>
<evidence type="ECO:0000256" key="1">
    <source>
        <dbReference type="SAM" id="MobiDB-lite"/>
    </source>
</evidence>
<comment type="caution">
    <text evidence="3">The sequence shown here is derived from an EMBL/GenBank/DDBJ whole genome shotgun (WGS) entry which is preliminary data.</text>
</comment>
<feature type="region of interest" description="Disordered" evidence="1">
    <location>
        <begin position="195"/>
        <end position="235"/>
    </location>
</feature>
<evidence type="ECO:0000256" key="2">
    <source>
        <dbReference type="SAM" id="SignalP"/>
    </source>
</evidence>
<sequence length="331" mass="34550">MSLLGAAALLSLLVRAGAVQLGARGNSTFEAALALGSVWEFPLPADWVAAPPLDYSYGRCNYAAVTATNVGTGTVETGFIRYGIENHGSCADTHCGGDWGRFCMVKGGASGAQSTTGVDDFPYFNTWVHHSTPNCRTTSDSGWGGGCGGAVLTFWAQGNSGWETVYAWSGPVAGAQQTWTRTMTAGELVRVGFDAAGSNAPAPPPPTPAPTQSPTPSPTPAPTPEPTSSPTSGPSLLCTYAPRAVQMNTDTVPGDFEGTDDDCISGGGYSPPPTGTYFGHITADQFHGHSQKVGCLEFTLDVDAYIETRYGRHAAWSTTCPITIFRCYPAQ</sequence>
<feature type="signal peptide" evidence="2">
    <location>
        <begin position="1"/>
        <end position="18"/>
    </location>
</feature>
<evidence type="ECO:0000313" key="3">
    <source>
        <dbReference type="EMBL" id="CAK0881434.1"/>
    </source>
</evidence>
<evidence type="ECO:0008006" key="5">
    <source>
        <dbReference type="Google" id="ProtNLM"/>
    </source>
</evidence>
<keyword evidence="4" id="KW-1185">Reference proteome</keyword>
<name>A0ABN9W8U9_9DINO</name>
<keyword evidence="2" id="KW-0732">Signal</keyword>
<dbReference type="Proteomes" id="UP001189429">
    <property type="component" value="Unassembled WGS sequence"/>
</dbReference>
<accession>A0ABN9W8U9</accession>
<reference evidence="3" key="1">
    <citation type="submission" date="2023-10" db="EMBL/GenBank/DDBJ databases">
        <authorList>
            <person name="Chen Y."/>
            <person name="Shah S."/>
            <person name="Dougan E. K."/>
            <person name="Thang M."/>
            <person name="Chan C."/>
        </authorList>
    </citation>
    <scope>NUCLEOTIDE SEQUENCE [LARGE SCALE GENOMIC DNA]</scope>
</reference>